<dbReference type="GO" id="GO:0032153">
    <property type="term" value="C:cell division site"/>
    <property type="evidence" value="ECO:0007669"/>
    <property type="project" value="TreeGrafter"/>
</dbReference>
<dbReference type="GO" id="GO:0000917">
    <property type="term" value="P:division septum assembly"/>
    <property type="evidence" value="ECO:0007669"/>
    <property type="project" value="UniProtKB-KW"/>
</dbReference>
<evidence type="ECO:0000256" key="1">
    <source>
        <dbReference type="ARBA" id="ARBA00009690"/>
    </source>
</evidence>
<dbReference type="InterPro" id="IPR008280">
    <property type="entry name" value="Tub_FtsZ_C"/>
</dbReference>
<dbReference type="InterPro" id="IPR036525">
    <property type="entry name" value="Tubulin/FtsZ_GTPase_sf"/>
</dbReference>
<dbReference type="PANTHER" id="PTHR30314:SF3">
    <property type="entry name" value="MITOCHONDRIAL DIVISION PROTEIN FSZA"/>
    <property type="match status" value="1"/>
</dbReference>
<dbReference type="AlphaFoldDB" id="A0A6G9HGU0"/>
<dbReference type="CDD" id="cd02201">
    <property type="entry name" value="FtsZ_type1"/>
    <property type="match status" value="1"/>
</dbReference>
<evidence type="ECO:0000313" key="6">
    <source>
        <dbReference type="EMBL" id="QIQ09914.1"/>
    </source>
</evidence>
<dbReference type="GO" id="GO:0003924">
    <property type="term" value="F:GTPase activity"/>
    <property type="evidence" value="ECO:0007669"/>
    <property type="project" value="InterPro"/>
</dbReference>
<dbReference type="GO" id="GO:0005737">
    <property type="term" value="C:cytoplasm"/>
    <property type="evidence" value="ECO:0007669"/>
    <property type="project" value="TreeGrafter"/>
</dbReference>
<gene>
    <name evidence="6" type="primary">ftsZ</name>
    <name evidence="6" type="ORF">PlMoll_0770</name>
</gene>
<evidence type="ECO:0000256" key="3">
    <source>
        <dbReference type="ARBA" id="ARBA00023134"/>
    </source>
</evidence>
<comment type="similarity">
    <text evidence="1">Belongs to the FtsZ family.</text>
</comment>
<evidence type="ECO:0000256" key="4">
    <source>
        <dbReference type="ARBA" id="ARBA00023210"/>
    </source>
</evidence>
<evidence type="ECO:0000256" key="2">
    <source>
        <dbReference type="ARBA" id="ARBA00022741"/>
    </source>
</evidence>
<name>A0A6G9HGU0_9MOLU</name>
<dbReference type="Pfam" id="PF00091">
    <property type="entry name" value="Tubulin"/>
    <property type="match status" value="1"/>
</dbReference>
<proteinExistence type="inferred from homology"/>
<sequence>MDILNQIINKVDDNNKKEQKPETTFQANFNTNPLKGKFLNNLDDIEENVGNFDIKIFGVGGAGCNVIKHMRNARPWADNVDIFAFNTDVTALRKISNLSNVYLLGKKILRGSGSGGDPYTGKMAVEEDKENIKNTLKGTDILFLVAGLGKGTGSGATPEIARIAKEMGILTVAVVNLPSINSEGNAVYQNALLHLKKLKNNVDSITTISNDLIIKNCGDDISFMKAFEKANEQVTNTISEICDMINIATEMNIDYADLKSFFKQSKTFSFTSILLDKEYSETNIKNAICTSLRTSYTDINIDNADKIIVNLKINDSTPPTIINDVTKTFKSITKNNELSLVCGVDYTKNRNIKISSLVSAKEDTSNKKDNIEEDEDFKFDSYKEQTQQRIFSDDENLDSSMDLEKHDNEAIIDPKELETFKTNNYHKTYINKESFFEKEKSDNVEKQETLSSDECVNLITQAMTDVLKTTTLALNADNKSKNN</sequence>
<organism evidence="6">
    <name type="scientific">uncultured Mycoplasmataceae bacterium</name>
    <dbReference type="NCBI Taxonomy" id="300027"/>
    <lineage>
        <taxon>Bacteria</taxon>
        <taxon>Bacillati</taxon>
        <taxon>Mycoplasmatota</taxon>
        <taxon>Mollicutes</taxon>
        <taxon>Mycoplasmataceae</taxon>
        <taxon>environmental samples</taxon>
    </lineage>
</organism>
<protein>
    <submittedName>
        <fullName evidence="6">Cell division protein FtsZ</fullName>
    </submittedName>
</protein>
<keyword evidence="3" id="KW-0342">GTP-binding</keyword>
<reference evidence="6" key="1">
    <citation type="journal article" date="2020" name="J. ISSAAS">
        <title>Lactobacilli and other gastrointestinal microbiota of Peromyscus leucopus, reservoir host for agents of Lyme disease and other zoonoses in North America.</title>
        <authorList>
            <person name="Milovic A."/>
            <person name="Bassam K."/>
            <person name="Shao H."/>
            <person name="Chatzistamou I."/>
            <person name="Tufts D.M."/>
            <person name="Diuk-Wasser M."/>
            <person name="Barbour A.G."/>
        </authorList>
    </citation>
    <scope>NUCLEOTIDE SEQUENCE</scope>
    <source>
        <strain evidence="6">LL85</strain>
    </source>
</reference>
<keyword evidence="6" id="KW-0132">Cell division</keyword>
<dbReference type="SMART" id="SM00864">
    <property type="entry name" value="Tubulin"/>
    <property type="match status" value="1"/>
</dbReference>
<dbReference type="PRINTS" id="PR00423">
    <property type="entry name" value="CELLDVISFTSZ"/>
</dbReference>
<dbReference type="EMBL" id="MN991199">
    <property type="protein sequence ID" value="QIQ09914.1"/>
    <property type="molecule type" value="Genomic_DNA"/>
</dbReference>
<dbReference type="PANTHER" id="PTHR30314">
    <property type="entry name" value="CELL DIVISION PROTEIN FTSZ-RELATED"/>
    <property type="match status" value="1"/>
</dbReference>
<dbReference type="SUPFAM" id="SSF52490">
    <property type="entry name" value="Tubulin nucleotide-binding domain-like"/>
    <property type="match status" value="1"/>
</dbReference>
<keyword evidence="4" id="KW-0131">Cell cycle</keyword>
<dbReference type="GO" id="GO:0005525">
    <property type="term" value="F:GTP binding"/>
    <property type="evidence" value="ECO:0007669"/>
    <property type="project" value="UniProtKB-KW"/>
</dbReference>
<evidence type="ECO:0000259" key="5">
    <source>
        <dbReference type="SMART" id="SM00864"/>
    </source>
</evidence>
<dbReference type="InterPro" id="IPR000158">
    <property type="entry name" value="Cell_div_FtsZ"/>
</dbReference>
<dbReference type="InterPro" id="IPR045061">
    <property type="entry name" value="FtsZ/CetZ"/>
</dbReference>
<dbReference type="SUPFAM" id="SSF55307">
    <property type="entry name" value="Tubulin C-terminal domain-like"/>
    <property type="match status" value="1"/>
</dbReference>
<keyword evidence="2" id="KW-0547">Nucleotide-binding</keyword>
<dbReference type="Gene3D" id="3.40.50.1440">
    <property type="entry name" value="Tubulin/FtsZ, GTPase domain"/>
    <property type="match status" value="1"/>
</dbReference>
<feature type="domain" description="Tubulin/FtsZ GTPase" evidence="5">
    <location>
        <begin position="53"/>
        <end position="249"/>
    </location>
</feature>
<accession>A0A6G9HGU0</accession>
<dbReference type="InterPro" id="IPR003008">
    <property type="entry name" value="Tubulin_FtsZ_GTPase"/>
</dbReference>
<keyword evidence="4" id="KW-0717">Septation</keyword>